<feature type="domain" description="MrpA C-terminal/MbhD" evidence="8">
    <location>
        <begin position="11"/>
        <end position="73"/>
    </location>
</feature>
<accession>A0A939IM77</accession>
<dbReference type="InterPro" id="IPR042106">
    <property type="entry name" value="Nuo/plastoQ_OxRdtase_6_NuoJ"/>
</dbReference>
<keyword evidence="4 7" id="KW-0812">Transmembrane</keyword>
<dbReference type="InterPro" id="IPR050616">
    <property type="entry name" value="CPA3_Na-H_Antiporter_A"/>
</dbReference>
<dbReference type="GO" id="GO:0005886">
    <property type="term" value="C:plasma membrane"/>
    <property type="evidence" value="ECO:0007669"/>
    <property type="project" value="UniProtKB-SubCell"/>
</dbReference>
<feature type="domain" description="MrpA C-terminal/MbhE" evidence="9">
    <location>
        <begin position="116"/>
        <end position="170"/>
    </location>
</feature>
<dbReference type="AlphaFoldDB" id="A0A939IM77"/>
<name>A0A939IM77_9ALTE</name>
<gene>
    <name evidence="10" type="ORF">J0A66_07240</name>
</gene>
<protein>
    <submittedName>
        <fullName evidence="10">DUF4040 domain-containing protein</fullName>
    </submittedName>
</protein>
<feature type="transmembrane region" description="Helical" evidence="7">
    <location>
        <begin position="58"/>
        <end position="77"/>
    </location>
</feature>
<dbReference type="PANTHER" id="PTHR43373">
    <property type="entry name" value="NA(+)/H(+) ANTIPORTER SUBUNIT"/>
    <property type="match status" value="1"/>
</dbReference>
<dbReference type="PANTHER" id="PTHR43373:SF1">
    <property type="entry name" value="NA(+)_H(+) ANTIPORTER SUBUNIT A"/>
    <property type="match status" value="1"/>
</dbReference>
<dbReference type="Pfam" id="PF13244">
    <property type="entry name" value="MbhD"/>
    <property type="match status" value="1"/>
</dbReference>
<feature type="transmembrane region" description="Helical" evidence="7">
    <location>
        <begin position="26"/>
        <end position="46"/>
    </location>
</feature>
<proteinExistence type="predicted"/>
<evidence type="ECO:0000256" key="2">
    <source>
        <dbReference type="ARBA" id="ARBA00022448"/>
    </source>
</evidence>
<keyword evidence="11" id="KW-1185">Reference proteome</keyword>
<dbReference type="InterPro" id="IPR025383">
    <property type="entry name" value="MrpA_C/MbhD"/>
</dbReference>
<feature type="transmembrane region" description="Helical" evidence="7">
    <location>
        <begin position="6"/>
        <end position="21"/>
    </location>
</feature>
<comment type="caution">
    <text evidence="10">The sequence shown here is derived from an EMBL/GenBank/DDBJ whole genome shotgun (WGS) entry which is preliminary data.</text>
</comment>
<reference evidence="10" key="1">
    <citation type="submission" date="2021-03" db="EMBL/GenBank/DDBJ databases">
        <title>novel species isolated from a fishpond in China.</title>
        <authorList>
            <person name="Lu H."/>
            <person name="Cai Z."/>
        </authorList>
    </citation>
    <scope>NUCLEOTIDE SEQUENCE</scope>
    <source>
        <strain evidence="10">JCM 30855</strain>
    </source>
</reference>
<keyword evidence="5 7" id="KW-1133">Transmembrane helix</keyword>
<evidence type="ECO:0000256" key="5">
    <source>
        <dbReference type="ARBA" id="ARBA00022989"/>
    </source>
</evidence>
<keyword evidence="3" id="KW-1003">Cell membrane</keyword>
<evidence type="ECO:0000256" key="6">
    <source>
        <dbReference type="ARBA" id="ARBA00023136"/>
    </source>
</evidence>
<evidence type="ECO:0000256" key="1">
    <source>
        <dbReference type="ARBA" id="ARBA00004651"/>
    </source>
</evidence>
<dbReference type="Gene3D" id="1.20.120.1200">
    <property type="entry name" value="NADH-ubiquinone/plastoquinone oxidoreductase chain 6, subunit NuoJ"/>
    <property type="match status" value="1"/>
</dbReference>
<dbReference type="InterPro" id="IPR046806">
    <property type="entry name" value="MrpA_C/MbhE"/>
</dbReference>
<feature type="transmembrane region" description="Helical" evidence="7">
    <location>
        <begin position="152"/>
        <end position="171"/>
    </location>
</feature>
<evidence type="ECO:0000313" key="11">
    <source>
        <dbReference type="Proteomes" id="UP000664654"/>
    </source>
</evidence>
<organism evidence="10 11">
    <name type="scientific">Bowmanella dokdonensis</name>
    <dbReference type="NCBI Taxonomy" id="751969"/>
    <lineage>
        <taxon>Bacteria</taxon>
        <taxon>Pseudomonadati</taxon>
        <taxon>Pseudomonadota</taxon>
        <taxon>Gammaproteobacteria</taxon>
        <taxon>Alteromonadales</taxon>
        <taxon>Alteromonadaceae</taxon>
        <taxon>Bowmanella</taxon>
    </lineage>
</organism>
<feature type="transmembrane region" description="Helical" evidence="7">
    <location>
        <begin position="89"/>
        <end position="109"/>
    </location>
</feature>
<dbReference type="EMBL" id="JAFKCV010000003">
    <property type="protein sequence ID" value="MBN7825013.1"/>
    <property type="molecule type" value="Genomic_DNA"/>
</dbReference>
<evidence type="ECO:0000256" key="4">
    <source>
        <dbReference type="ARBA" id="ARBA00022692"/>
    </source>
</evidence>
<sequence length="195" mass="20821">MESLLDLILMIFLLIMALAILHTRHLLAMAMLFGLYSFLMAGLFLLMDAPDVAFTEAAVGAGISTVLMIVTLAVTGIHRERPGRIHWPALFVVMLTGGLLLAGLSQLPAVGDPASPATLGVARHYVEHAAEETGVPNLVTAVLASYRGFDTLGEVVVVFTAGLGVLLLLGLDRRKPRIRKRARKEGGDSETRPAA</sequence>
<dbReference type="Pfam" id="PF20501">
    <property type="entry name" value="MbhE"/>
    <property type="match status" value="1"/>
</dbReference>
<comment type="subcellular location">
    <subcellularLocation>
        <location evidence="1">Cell membrane</location>
        <topology evidence="1">Multi-pass membrane protein</topology>
    </subcellularLocation>
</comment>
<keyword evidence="6 7" id="KW-0472">Membrane</keyword>
<evidence type="ECO:0000259" key="9">
    <source>
        <dbReference type="Pfam" id="PF20501"/>
    </source>
</evidence>
<dbReference type="Proteomes" id="UP000664654">
    <property type="component" value="Unassembled WGS sequence"/>
</dbReference>
<keyword evidence="2" id="KW-0813">Transport</keyword>
<dbReference type="RefSeq" id="WP_206573121.1">
    <property type="nucleotide sequence ID" value="NZ_JAFKCV010000003.1"/>
</dbReference>
<dbReference type="NCBIfam" id="NF009159">
    <property type="entry name" value="PRK12504.1"/>
    <property type="match status" value="1"/>
</dbReference>
<evidence type="ECO:0000259" key="8">
    <source>
        <dbReference type="Pfam" id="PF13244"/>
    </source>
</evidence>
<evidence type="ECO:0000256" key="7">
    <source>
        <dbReference type="SAM" id="Phobius"/>
    </source>
</evidence>
<evidence type="ECO:0000256" key="3">
    <source>
        <dbReference type="ARBA" id="ARBA00022475"/>
    </source>
</evidence>
<evidence type="ECO:0000313" key="10">
    <source>
        <dbReference type="EMBL" id="MBN7825013.1"/>
    </source>
</evidence>